<gene>
    <name evidence="1" type="ORF">GCM10023093_05260</name>
</gene>
<organism evidence="1 2">
    <name type="scientific">Nemorincola caseinilytica</name>
    <dbReference type="NCBI Taxonomy" id="2054315"/>
    <lineage>
        <taxon>Bacteria</taxon>
        <taxon>Pseudomonadati</taxon>
        <taxon>Bacteroidota</taxon>
        <taxon>Chitinophagia</taxon>
        <taxon>Chitinophagales</taxon>
        <taxon>Chitinophagaceae</taxon>
        <taxon>Nemorincola</taxon>
    </lineage>
</organism>
<evidence type="ECO:0008006" key="3">
    <source>
        <dbReference type="Google" id="ProtNLM"/>
    </source>
</evidence>
<protein>
    <recommendedName>
        <fullName evidence="3">Lipoprotein</fullName>
    </recommendedName>
</protein>
<reference evidence="2" key="1">
    <citation type="journal article" date="2019" name="Int. J. Syst. Evol. Microbiol.">
        <title>The Global Catalogue of Microorganisms (GCM) 10K type strain sequencing project: providing services to taxonomists for standard genome sequencing and annotation.</title>
        <authorList>
            <consortium name="The Broad Institute Genomics Platform"/>
            <consortium name="The Broad Institute Genome Sequencing Center for Infectious Disease"/>
            <person name="Wu L."/>
            <person name="Ma J."/>
        </authorList>
    </citation>
    <scope>NUCLEOTIDE SEQUENCE [LARGE SCALE GENOMIC DNA]</scope>
    <source>
        <strain evidence="2">JCM 32105</strain>
    </source>
</reference>
<dbReference type="Proteomes" id="UP001500067">
    <property type="component" value="Unassembled WGS sequence"/>
</dbReference>
<evidence type="ECO:0000313" key="2">
    <source>
        <dbReference type="Proteomes" id="UP001500067"/>
    </source>
</evidence>
<sequence>MTIIAGLAAMGACRKKKGPADVDTAKPDSSLLSQLNMSALVNTVEWKTDSAYSYKVVNSGGDTSIFNLMVIATQEKDNQRSTINISITDFKGKGTYKIDPPINTATYYSGNIRHYASTGNFVVVTDTGSLYKGTFNFVADTVSVIDGKFSIAKP</sequence>
<accession>A0ABP8N8M6</accession>
<dbReference type="EMBL" id="BAABFA010000005">
    <property type="protein sequence ID" value="GAA4461134.1"/>
    <property type="molecule type" value="Genomic_DNA"/>
</dbReference>
<keyword evidence="2" id="KW-1185">Reference proteome</keyword>
<name>A0ABP8N8M6_9BACT</name>
<evidence type="ECO:0000313" key="1">
    <source>
        <dbReference type="EMBL" id="GAA4461134.1"/>
    </source>
</evidence>
<proteinExistence type="predicted"/>
<comment type="caution">
    <text evidence="1">The sequence shown here is derived from an EMBL/GenBank/DDBJ whole genome shotgun (WGS) entry which is preliminary data.</text>
</comment>